<dbReference type="GO" id="GO:0034975">
    <property type="term" value="P:protein folding in endoplasmic reticulum"/>
    <property type="evidence" value="ECO:0007669"/>
    <property type="project" value="TreeGrafter"/>
</dbReference>
<evidence type="ECO:0000259" key="12">
    <source>
        <dbReference type="Pfam" id="PF07774"/>
    </source>
</evidence>
<evidence type="ECO:0000256" key="7">
    <source>
        <dbReference type="ARBA" id="ARBA00022824"/>
    </source>
</evidence>
<protein>
    <recommendedName>
        <fullName evidence="4">ER membrane protein complex subunit 1</fullName>
    </recommendedName>
</protein>
<dbReference type="RefSeq" id="XP_043058665.1">
    <property type="nucleotide sequence ID" value="XM_043204617.1"/>
</dbReference>
<evidence type="ECO:0000313" key="14">
    <source>
        <dbReference type="Proteomes" id="UP001196530"/>
    </source>
</evidence>
<comment type="subunit">
    <text evidence="3">Component of the ER membrane protein complex (EMC).</text>
</comment>
<evidence type="ECO:0000256" key="4">
    <source>
        <dbReference type="ARBA" id="ARBA00020824"/>
    </source>
</evidence>
<evidence type="ECO:0000256" key="5">
    <source>
        <dbReference type="ARBA" id="ARBA00022692"/>
    </source>
</evidence>
<dbReference type="AlphaFoldDB" id="A0AAN6DD05"/>
<evidence type="ECO:0000256" key="1">
    <source>
        <dbReference type="ARBA" id="ARBA00004115"/>
    </source>
</evidence>
<dbReference type="GO" id="GO:0072546">
    <property type="term" value="C:EMC complex"/>
    <property type="evidence" value="ECO:0007669"/>
    <property type="project" value="InterPro"/>
</dbReference>
<evidence type="ECO:0000256" key="8">
    <source>
        <dbReference type="ARBA" id="ARBA00022989"/>
    </source>
</evidence>
<comment type="caution">
    <text evidence="13">The sequence shown here is derived from an EMBL/GenBank/DDBJ whole genome shotgun (WGS) entry which is preliminary data.</text>
</comment>
<dbReference type="Proteomes" id="UP001196530">
    <property type="component" value="Unassembled WGS sequence"/>
</dbReference>
<proteinExistence type="inferred from homology"/>
<dbReference type="InterPro" id="IPR011047">
    <property type="entry name" value="Quinoprotein_ADH-like_sf"/>
</dbReference>
<feature type="transmembrane region" description="Helical" evidence="11">
    <location>
        <begin position="715"/>
        <end position="733"/>
    </location>
</feature>
<evidence type="ECO:0000256" key="10">
    <source>
        <dbReference type="ARBA" id="ARBA00023180"/>
    </source>
</evidence>
<dbReference type="InterPro" id="IPR011678">
    <property type="entry name" value="EMC1_C"/>
</dbReference>
<keyword evidence="9 11" id="KW-0472">Membrane</keyword>
<comment type="subcellular location">
    <subcellularLocation>
        <location evidence="1">Endoplasmic reticulum membrane</location>
        <topology evidence="1">Single-pass type I membrane protein</topology>
    </subcellularLocation>
</comment>
<evidence type="ECO:0000256" key="3">
    <source>
        <dbReference type="ARBA" id="ARBA00011276"/>
    </source>
</evidence>
<dbReference type="InterPro" id="IPR026895">
    <property type="entry name" value="EMC1"/>
</dbReference>
<dbReference type="PANTHER" id="PTHR21573">
    <property type="entry name" value="ER MEMBRANE PROTEIN COMPLEX SUBUNIT 1"/>
    <property type="match status" value="1"/>
</dbReference>
<evidence type="ECO:0000256" key="6">
    <source>
        <dbReference type="ARBA" id="ARBA00022729"/>
    </source>
</evidence>
<evidence type="ECO:0000256" key="2">
    <source>
        <dbReference type="ARBA" id="ARBA00007904"/>
    </source>
</evidence>
<organism evidence="13 14">
    <name type="scientific">Pichia angusta</name>
    <name type="common">Yeast</name>
    <name type="synonym">Hansenula polymorpha</name>
    <dbReference type="NCBI Taxonomy" id="870730"/>
    <lineage>
        <taxon>Eukaryota</taxon>
        <taxon>Fungi</taxon>
        <taxon>Dikarya</taxon>
        <taxon>Ascomycota</taxon>
        <taxon>Saccharomycotina</taxon>
        <taxon>Pichiomycetes</taxon>
        <taxon>Pichiales</taxon>
        <taxon>Pichiaceae</taxon>
        <taxon>Ogataea</taxon>
    </lineage>
</organism>
<accession>A0AAN6DD05</accession>
<reference evidence="13" key="1">
    <citation type="journal article" date="2021" name="G3 (Bethesda)">
        <title>Genomic diversity, chromosomal rearrangements, and interspecies hybridization in the ogataea polymorpha species complex.</title>
        <authorList>
            <person name="Hanson S.J."/>
            <person name="Cinneide E.O."/>
            <person name="Salzberg L.I."/>
            <person name="Wolfe K.H."/>
            <person name="McGowan J."/>
            <person name="Fitzpatrick D.A."/>
            <person name="Matlin K."/>
        </authorList>
    </citation>
    <scope>NUCLEOTIDE SEQUENCE</scope>
    <source>
        <strain evidence="13">61-244</strain>
    </source>
</reference>
<dbReference type="EMBL" id="JAHLUX010000008">
    <property type="protein sequence ID" value="KAG7817236.1"/>
    <property type="molecule type" value="Genomic_DNA"/>
</dbReference>
<sequence>MFGKQDQQNSTETDDLKAKLNYGAEKEKQIMNEIRNGNKAKSFSQLFESSLGGEYFSRPFASLFKNGRIHSLTDQNIYSVLNSSTGEVLYRYQSETPIQHDSLLAPAWNELVACGLNHEAASRVFFWTTDGLIEHELDLGSLAGIHNVRDEVLLAVQKDGSVLQIDQEYGQSTVAQVGPVDASKLAFFADQLVLVTKSSAGTVYKILDGPEGRLGCQFDDVLVTDEGLVCNKDIYKLESGKLQKYKNSPLAAVAGKTARVVDSQYLVTVDENINVYDLDEPSRLLESHALKSPADLVEADTVDGSVAVFVVSGDDLLLLVGGELVWARDESLAEISDVVIIDRHEELSVTFEDFEHEKHWSGYIDRLKHNLQLLFQEPHKDTDKHFGFNKTIIVLTGNGNLYGFDSYGHLEWSIKEHEFSRIFRLDNQAYAVSEKVYAIQDGKLLETDVKEEQKALYPPNLDDSYRLLTTAARGYNNTEVASPAVVLASRRVLYKFLNPQTSVGVFYNENSALLKFVVYNKATNQTYASFEHSTKNPDSLKLVFEENFIVFTTSEKNAETSILGVIELYESLTPDQRSKVPEHQVRTYVFPAPVAAMTVTRTKYNIASKWLIVALESGEIVAVPRTLANARRPFVVSKKQSEEMLMKYQPVLPVNPKLTLSHYRKIIGTKKLVSVPTELESTTLLVGAGIDLFATLVRPSSSFDSMRGDFSKTTLLATIAVLVVSILVVRPLVNQKRVKDVWQTRI</sequence>
<evidence type="ECO:0000256" key="11">
    <source>
        <dbReference type="SAM" id="Phobius"/>
    </source>
</evidence>
<dbReference type="GeneID" id="66128022"/>
<keyword evidence="6" id="KW-0732">Signal</keyword>
<keyword evidence="8 11" id="KW-1133">Transmembrane helix</keyword>
<dbReference type="Pfam" id="PF07774">
    <property type="entry name" value="EMC1_C"/>
    <property type="match status" value="1"/>
</dbReference>
<name>A0AAN6DD05_PICAN</name>
<feature type="domain" description="ER membrane protein complex subunit 1 C-terminal" evidence="12">
    <location>
        <begin position="546"/>
        <end position="742"/>
    </location>
</feature>
<evidence type="ECO:0000256" key="9">
    <source>
        <dbReference type="ARBA" id="ARBA00023136"/>
    </source>
</evidence>
<gene>
    <name evidence="13" type="ORF">KL928_003971</name>
</gene>
<keyword evidence="10" id="KW-0325">Glycoprotein</keyword>
<dbReference type="SUPFAM" id="SSF50998">
    <property type="entry name" value="Quinoprotein alcohol dehydrogenase-like"/>
    <property type="match status" value="1"/>
</dbReference>
<dbReference type="PANTHER" id="PTHR21573:SF0">
    <property type="entry name" value="ER MEMBRANE PROTEIN COMPLEX SUBUNIT 1"/>
    <property type="match status" value="1"/>
</dbReference>
<keyword evidence="7" id="KW-0256">Endoplasmic reticulum</keyword>
<keyword evidence="5 11" id="KW-0812">Transmembrane</keyword>
<evidence type="ECO:0000313" key="13">
    <source>
        <dbReference type="EMBL" id="KAG7817236.1"/>
    </source>
</evidence>
<comment type="similarity">
    <text evidence="2">Belongs to the EMC1 family.</text>
</comment>